<dbReference type="Proteomes" id="UP001642360">
    <property type="component" value="Unassembled WGS sequence"/>
</dbReference>
<sequence>MGMVWTSCSDSPPSKDVLAVEPDHVEVEKLEVKANDLDMLRLMSSLNTEELGLKNQPDHVEVEKLEVKANDLDMLRFMSSLNTEELGLKNQVLQRLISKAIP</sequence>
<protein>
    <submittedName>
        <fullName evidence="1">Uncharacterized protein</fullName>
    </submittedName>
</protein>
<comment type="caution">
    <text evidence="1">The sequence shown here is derived from an EMBL/GenBank/DDBJ whole genome shotgun (WGS) entry which is preliminary data.</text>
</comment>
<dbReference type="EMBL" id="CAUOFW020003281">
    <property type="protein sequence ID" value="CAK9158996.1"/>
    <property type="molecule type" value="Genomic_DNA"/>
</dbReference>
<evidence type="ECO:0000313" key="2">
    <source>
        <dbReference type="Proteomes" id="UP001642360"/>
    </source>
</evidence>
<organism evidence="1 2">
    <name type="scientific">Ilex paraguariensis</name>
    <name type="common">yerba mate</name>
    <dbReference type="NCBI Taxonomy" id="185542"/>
    <lineage>
        <taxon>Eukaryota</taxon>
        <taxon>Viridiplantae</taxon>
        <taxon>Streptophyta</taxon>
        <taxon>Embryophyta</taxon>
        <taxon>Tracheophyta</taxon>
        <taxon>Spermatophyta</taxon>
        <taxon>Magnoliopsida</taxon>
        <taxon>eudicotyledons</taxon>
        <taxon>Gunneridae</taxon>
        <taxon>Pentapetalae</taxon>
        <taxon>asterids</taxon>
        <taxon>campanulids</taxon>
        <taxon>Aquifoliales</taxon>
        <taxon>Aquifoliaceae</taxon>
        <taxon>Ilex</taxon>
    </lineage>
</organism>
<reference evidence="1 2" key="1">
    <citation type="submission" date="2024-02" db="EMBL/GenBank/DDBJ databases">
        <authorList>
            <person name="Vignale AGUSTIN F."/>
            <person name="Sosa J E."/>
            <person name="Modenutti C."/>
        </authorList>
    </citation>
    <scope>NUCLEOTIDE SEQUENCE [LARGE SCALE GENOMIC DNA]</scope>
</reference>
<accession>A0ABC8SSW1</accession>
<name>A0ABC8SSW1_9AQUA</name>
<gene>
    <name evidence="1" type="ORF">ILEXP_LOCUS27674</name>
</gene>
<evidence type="ECO:0000313" key="1">
    <source>
        <dbReference type="EMBL" id="CAK9158996.1"/>
    </source>
</evidence>
<keyword evidence="2" id="KW-1185">Reference proteome</keyword>
<proteinExistence type="predicted"/>
<dbReference type="AlphaFoldDB" id="A0ABC8SSW1"/>